<keyword evidence="12 18" id="KW-0133">Cell shape</keyword>
<feature type="binding site" evidence="20">
    <location>
        <position position="316"/>
    </location>
    <ligand>
        <name>Mg(2+)</name>
        <dbReference type="ChEBI" id="CHEBI:18420"/>
        <label>1</label>
    </ligand>
</feature>
<dbReference type="PANTHER" id="PTHR23132">
    <property type="entry name" value="D-ALANINE--D-ALANINE LIGASE"/>
    <property type="match status" value="1"/>
</dbReference>
<comment type="caution">
    <text evidence="23">The sequence shown here is derived from an EMBL/GenBank/DDBJ whole genome shotgun (WGS) entry which is preliminary data.</text>
</comment>
<dbReference type="InterPro" id="IPR011127">
    <property type="entry name" value="Dala_Dala_lig_N"/>
</dbReference>
<dbReference type="NCBIfam" id="NF002528">
    <property type="entry name" value="PRK01966.1-4"/>
    <property type="match status" value="1"/>
</dbReference>
<evidence type="ECO:0000256" key="3">
    <source>
        <dbReference type="ARBA" id="ARBA00004496"/>
    </source>
</evidence>
<feature type="domain" description="ATP-grasp" evidence="22">
    <location>
        <begin position="145"/>
        <end position="349"/>
    </location>
</feature>
<keyword evidence="8 20" id="KW-0479">Metal-binding</keyword>
<dbReference type="NCBIfam" id="NF002525">
    <property type="entry name" value="PRK01966.1-1"/>
    <property type="match status" value="1"/>
</dbReference>
<dbReference type="InterPro" id="IPR016185">
    <property type="entry name" value="PreATP-grasp_dom_sf"/>
</dbReference>
<dbReference type="Proteomes" id="UP000295565">
    <property type="component" value="Unassembled WGS sequence"/>
</dbReference>
<evidence type="ECO:0000256" key="4">
    <source>
        <dbReference type="ARBA" id="ARBA00004752"/>
    </source>
</evidence>
<evidence type="ECO:0000313" key="24">
    <source>
        <dbReference type="Proteomes" id="UP000295565"/>
    </source>
</evidence>
<comment type="pathway">
    <text evidence="17">Glycan biosynthesis.</text>
</comment>
<dbReference type="Gene3D" id="3.40.50.20">
    <property type="match status" value="1"/>
</dbReference>
<comment type="cofactor">
    <cofactor evidence="20">
        <name>Mg(2+)</name>
        <dbReference type="ChEBI" id="CHEBI:18420"/>
    </cofactor>
    <cofactor evidence="20">
        <name>Mn(2+)</name>
        <dbReference type="ChEBI" id="CHEBI:29035"/>
    </cofactor>
    <text evidence="20">Binds 2 magnesium or manganese ions per subunit.</text>
</comment>
<gene>
    <name evidence="18" type="primary">ddl</name>
    <name evidence="23" type="ORF">EV690_2617</name>
</gene>
<keyword evidence="6 18" id="KW-0963">Cytoplasm</keyword>
<evidence type="ECO:0000256" key="6">
    <source>
        <dbReference type="ARBA" id="ARBA00022490"/>
    </source>
</evidence>
<dbReference type="EMBL" id="SMGD01000014">
    <property type="protein sequence ID" value="TCK47581.1"/>
    <property type="molecule type" value="Genomic_DNA"/>
</dbReference>
<reference evidence="23 24" key="1">
    <citation type="submission" date="2019-03" db="EMBL/GenBank/DDBJ databases">
        <title>Genomic Encyclopedia of Type Strains, Phase IV (KMG-IV): sequencing the most valuable type-strain genomes for metagenomic binning, comparative biology and taxonomic classification.</title>
        <authorList>
            <person name="Goeker M."/>
        </authorList>
    </citation>
    <scope>NUCLEOTIDE SEQUENCE [LARGE SCALE GENOMIC DNA]</scope>
    <source>
        <strain evidence="23 24">DSM 18577</strain>
    </source>
</reference>
<evidence type="ECO:0000256" key="7">
    <source>
        <dbReference type="ARBA" id="ARBA00022598"/>
    </source>
</evidence>
<dbReference type="OrthoDB" id="9813261at2"/>
<comment type="cofactor">
    <cofactor evidence="1">
        <name>Mn(2+)</name>
        <dbReference type="ChEBI" id="CHEBI:29035"/>
    </cofactor>
</comment>
<dbReference type="InterPro" id="IPR000291">
    <property type="entry name" value="D-Ala_lig_Van_CS"/>
</dbReference>
<dbReference type="PIRSF" id="PIRSF039102">
    <property type="entry name" value="Ddl/VanB"/>
    <property type="match status" value="1"/>
</dbReference>
<dbReference type="GO" id="GO:0008716">
    <property type="term" value="F:D-alanine-D-alanine ligase activity"/>
    <property type="evidence" value="ECO:0007669"/>
    <property type="project" value="UniProtKB-UniRule"/>
</dbReference>
<feature type="active site" evidence="19">
    <location>
        <position position="191"/>
    </location>
</feature>
<evidence type="ECO:0000256" key="1">
    <source>
        <dbReference type="ARBA" id="ARBA00001936"/>
    </source>
</evidence>
<dbReference type="InterPro" id="IPR011095">
    <property type="entry name" value="Dala_Dala_lig_C"/>
</dbReference>
<dbReference type="GO" id="GO:0005829">
    <property type="term" value="C:cytosol"/>
    <property type="evidence" value="ECO:0007669"/>
    <property type="project" value="TreeGrafter"/>
</dbReference>
<evidence type="ECO:0000256" key="21">
    <source>
        <dbReference type="PROSITE-ProRule" id="PRU00409"/>
    </source>
</evidence>
<feature type="binding site" evidence="20">
    <location>
        <position position="303"/>
    </location>
    <ligand>
        <name>Mg(2+)</name>
        <dbReference type="ChEBI" id="CHEBI:18420"/>
        <label>1</label>
    </ligand>
</feature>
<evidence type="ECO:0000256" key="10">
    <source>
        <dbReference type="ARBA" id="ARBA00022840"/>
    </source>
</evidence>
<keyword evidence="14 20" id="KW-0464">Manganese</keyword>
<dbReference type="GO" id="GO:0008360">
    <property type="term" value="P:regulation of cell shape"/>
    <property type="evidence" value="ECO:0007669"/>
    <property type="project" value="UniProtKB-KW"/>
</dbReference>
<dbReference type="EC" id="6.3.2.4" evidence="18"/>
<dbReference type="Gene3D" id="3.30.1490.20">
    <property type="entry name" value="ATP-grasp fold, A domain"/>
    <property type="match status" value="1"/>
</dbReference>
<accession>A0A4V2PNL5</accession>
<dbReference type="SUPFAM" id="SSF56059">
    <property type="entry name" value="Glutathione synthetase ATP-binding domain-like"/>
    <property type="match status" value="1"/>
</dbReference>
<comment type="pathway">
    <text evidence="4 18">Cell wall biogenesis; peptidoglycan biosynthesis.</text>
</comment>
<feature type="active site" evidence="19">
    <location>
        <position position="18"/>
    </location>
</feature>
<dbReference type="GO" id="GO:0071555">
    <property type="term" value="P:cell wall organization"/>
    <property type="evidence" value="ECO:0007669"/>
    <property type="project" value="UniProtKB-KW"/>
</dbReference>
<comment type="subcellular location">
    <subcellularLocation>
        <location evidence="3 18">Cytoplasm</location>
    </subcellularLocation>
</comment>
<dbReference type="PROSITE" id="PS50975">
    <property type="entry name" value="ATP_GRASP"/>
    <property type="match status" value="1"/>
</dbReference>
<keyword evidence="9 21" id="KW-0547">Nucleotide-binding</keyword>
<feature type="binding site" evidence="20">
    <location>
        <position position="316"/>
    </location>
    <ligand>
        <name>Mg(2+)</name>
        <dbReference type="ChEBI" id="CHEBI:18420"/>
        <label>2</label>
    </ligand>
</feature>
<keyword evidence="7 18" id="KW-0436">Ligase</keyword>
<dbReference type="Pfam" id="PF07478">
    <property type="entry name" value="Dala_Dala_lig_C"/>
    <property type="match status" value="1"/>
</dbReference>
<evidence type="ECO:0000256" key="13">
    <source>
        <dbReference type="ARBA" id="ARBA00022984"/>
    </source>
</evidence>
<evidence type="ECO:0000256" key="12">
    <source>
        <dbReference type="ARBA" id="ARBA00022960"/>
    </source>
</evidence>
<keyword evidence="15 18" id="KW-0961">Cell wall biogenesis/degradation</keyword>
<evidence type="ECO:0000256" key="16">
    <source>
        <dbReference type="ARBA" id="ARBA00047614"/>
    </source>
</evidence>
<dbReference type="InterPro" id="IPR011761">
    <property type="entry name" value="ATP-grasp"/>
</dbReference>
<dbReference type="NCBIfam" id="TIGR01205">
    <property type="entry name" value="D_ala_D_alaTIGR"/>
    <property type="match status" value="1"/>
</dbReference>
<evidence type="ECO:0000256" key="19">
    <source>
        <dbReference type="PIRSR" id="PIRSR039102-1"/>
    </source>
</evidence>
<dbReference type="HAMAP" id="MF_00047">
    <property type="entry name" value="Dala_Dala_lig"/>
    <property type="match status" value="1"/>
</dbReference>
<dbReference type="PROSITE" id="PS00843">
    <property type="entry name" value="DALA_DALA_LIGASE_1"/>
    <property type="match status" value="1"/>
</dbReference>
<comment type="similarity">
    <text evidence="5 18">Belongs to the D-alanine--D-alanine ligase family.</text>
</comment>
<dbReference type="GO" id="GO:0005524">
    <property type="term" value="F:ATP binding"/>
    <property type="evidence" value="ECO:0007669"/>
    <property type="project" value="UniProtKB-UniRule"/>
</dbReference>
<dbReference type="Pfam" id="PF01820">
    <property type="entry name" value="Dala_Dala_lig_N"/>
    <property type="match status" value="1"/>
</dbReference>
<dbReference type="GO" id="GO:0009252">
    <property type="term" value="P:peptidoglycan biosynthetic process"/>
    <property type="evidence" value="ECO:0007669"/>
    <property type="project" value="UniProtKB-UniRule"/>
</dbReference>
<evidence type="ECO:0000256" key="9">
    <source>
        <dbReference type="ARBA" id="ARBA00022741"/>
    </source>
</evidence>
<dbReference type="PROSITE" id="PS00844">
    <property type="entry name" value="DALA_DALA_LIGASE_2"/>
    <property type="match status" value="1"/>
</dbReference>
<dbReference type="SUPFAM" id="SSF52440">
    <property type="entry name" value="PreATP-grasp domain"/>
    <property type="match status" value="1"/>
</dbReference>
<evidence type="ECO:0000256" key="8">
    <source>
        <dbReference type="ARBA" id="ARBA00022723"/>
    </source>
</evidence>
<evidence type="ECO:0000256" key="15">
    <source>
        <dbReference type="ARBA" id="ARBA00023316"/>
    </source>
</evidence>
<evidence type="ECO:0000256" key="17">
    <source>
        <dbReference type="ARBA" id="ARBA00060592"/>
    </source>
</evidence>
<comment type="catalytic activity">
    <reaction evidence="16 18">
        <text>2 D-alanine + ATP = D-alanyl-D-alanine + ADP + phosphate + H(+)</text>
        <dbReference type="Rhea" id="RHEA:11224"/>
        <dbReference type="ChEBI" id="CHEBI:15378"/>
        <dbReference type="ChEBI" id="CHEBI:30616"/>
        <dbReference type="ChEBI" id="CHEBI:43474"/>
        <dbReference type="ChEBI" id="CHEBI:57416"/>
        <dbReference type="ChEBI" id="CHEBI:57822"/>
        <dbReference type="ChEBI" id="CHEBI:456216"/>
        <dbReference type="EC" id="6.3.2.4"/>
    </reaction>
</comment>
<dbReference type="UniPathway" id="UPA00219"/>
<keyword evidence="13 18" id="KW-0573">Peptidoglycan synthesis</keyword>
<evidence type="ECO:0000313" key="23">
    <source>
        <dbReference type="EMBL" id="TCK47581.1"/>
    </source>
</evidence>
<dbReference type="AlphaFoldDB" id="A0A4V2PNL5"/>
<evidence type="ECO:0000256" key="5">
    <source>
        <dbReference type="ARBA" id="ARBA00010871"/>
    </source>
</evidence>
<feature type="active site" evidence="19">
    <location>
        <position position="327"/>
    </location>
</feature>
<dbReference type="PANTHER" id="PTHR23132:SF25">
    <property type="entry name" value="D-ALANINE--D-ALANINE LIGASE A"/>
    <property type="match status" value="1"/>
</dbReference>
<keyword evidence="10 21" id="KW-0067">ATP-binding</keyword>
<dbReference type="GO" id="GO:0046872">
    <property type="term" value="F:metal ion binding"/>
    <property type="evidence" value="ECO:0007669"/>
    <property type="project" value="UniProtKB-KW"/>
</dbReference>
<evidence type="ECO:0000256" key="2">
    <source>
        <dbReference type="ARBA" id="ARBA00003921"/>
    </source>
</evidence>
<evidence type="ECO:0000256" key="11">
    <source>
        <dbReference type="ARBA" id="ARBA00022842"/>
    </source>
</evidence>
<comment type="function">
    <text evidence="2 18">Cell wall formation.</text>
</comment>
<dbReference type="RefSeq" id="WP_131913387.1">
    <property type="nucleotide sequence ID" value="NZ_OU594967.1"/>
</dbReference>
<evidence type="ECO:0000256" key="14">
    <source>
        <dbReference type="ARBA" id="ARBA00023211"/>
    </source>
</evidence>
<dbReference type="FunFam" id="3.30.470.20:FF:000008">
    <property type="entry name" value="D-alanine--D-alanine ligase"/>
    <property type="match status" value="1"/>
</dbReference>
<evidence type="ECO:0000256" key="18">
    <source>
        <dbReference type="HAMAP-Rule" id="MF_00047"/>
    </source>
</evidence>
<dbReference type="InterPro" id="IPR005905">
    <property type="entry name" value="D_ala_D_ala"/>
</dbReference>
<dbReference type="InterPro" id="IPR013815">
    <property type="entry name" value="ATP_grasp_subdomain_1"/>
</dbReference>
<dbReference type="Gene3D" id="3.30.470.20">
    <property type="entry name" value="ATP-grasp fold, B domain"/>
    <property type="match status" value="1"/>
</dbReference>
<keyword evidence="24" id="KW-1185">Reference proteome</keyword>
<name>A0A4V2PNL5_9GAMM</name>
<organism evidence="23 24">
    <name type="scientific">Celerinatantimonas diazotrophica</name>
    <dbReference type="NCBI Taxonomy" id="412034"/>
    <lineage>
        <taxon>Bacteria</taxon>
        <taxon>Pseudomonadati</taxon>
        <taxon>Pseudomonadota</taxon>
        <taxon>Gammaproteobacteria</taxon>
        <taxon>Celerinatantimonadaceae</taxon>
        <taxon>Celerinatantimonas</taxon>
    </lineage>
</organism>
<evidence type="ECO:0000256" key="20">
    <source>
        <dbReference type="PIRSR" id="PIRSR039102-3"/>
    </source>
</evidence>
<feature type="binding site" evidence="20">
    <location>
        <position position="318"/>
    </location>
    <ligand>
        <name>Mg(2+)</name>
        <dbReference type="ChEBI" id="CHEBI:18420"/>
        <label>2</label>
    </ligand>
</feature>
<proteinExistence type="inferred from homology"/>
<sequence length="366" mass="39839">MQQKKIRVAVLFGGRSAEHEVSLQSAKNVIAAIDPELFDVCLIGIDRQGKWYLNDASQPLLTNDDPKLVALNQCNTDVSLIASDQTGQLISNGQIIDSVDVLFPVLHGPFGEDGSIQGLAKLANVACVGSDILGSAVGMDKDVAKRLLRDSGIPVADYIALRAYQLNEQLPEHVAQRLGYPVYVKPANMGSSVGVSKVNHPQELIAALTHAFDYDTKVMIEAAIVGREIECAVLGNNDAEVANVAGEIITNDQFYSYDRKYVDETGAQLQIPAQVDASTLTKLRQTALQAYRCLETRGMGRVDMFLTADGEVLVNEINTLPGFTAISMYPKLWAASGVSPRELTTRLIQLALQEQRDKDQLKSTEH</sequence>
<evidence type="ECO:0000259" key="22">
    <source>
        <dbReference type="PROSITE" id="PS50975"/>
    </source>
</evidence>
<protein>
    <recommendedName>
        <fullName evidence="18">D-alanine--D-alanine ligase</fullName>
        <ecNumber evidence="18">6.3.2.4</ecNumber>
    </recommendedName>
    <alternativeName>
        <fullName evidence="18">D-Ala-D-Ala ligase</fullName>
    </alternativeName>
    <alternativeName>
        <fullName evidence="18">D-alanylalanine synthetase</fullName>
    </alternativeName>
</protein>
<dbReference type="FunFam" id="3.30.1490.20:FF:000007">
    <property type="entry name" value="D-alanine--D-alanine ligase"/>
    <property type="match status" value="1"/>
</dbReference>
<keyword evidence="11 20" id="KW-0460">Magnesium</keyword>